<feature type="signal peptide" evidence="2">
    <location>
        <begin position="1"/>
        <end position="22"/>
    </location>
</feature>
<accession>A0ABW4WSA7</accession>
<feature type="chain" id="PRO_5046519306" description="DUF3450 domain-containing protein" evidence="2">
    <location>
        <begin position="23"/>
        <end position="198"/>
    </location>
</feature>
<gene>
    <name evidence="3" type="ORF">ACFSKU_00310</name>
</gene>
<organism evidence="3 4">
    <name type="scientific">Pontibacter silvestris</name>
    <dbReference type="NCBI Taxonomy" id="2305183"/>
    <lineage>
        <taxon>Bacteria</taxon>
        <taxon>Pseudomonadati</taxon>
        <taxon>Bacteroidota</taxon>
        <taxon>Cytophagia</taxon>
        <taxon>Cytophagales</taxon>
        <taxon>Hymenobacteraceae</taxon>
        <taxon>Pontibacter</taxon>
    </lineage>
</organism>
<dbReference type="EMBL" id="JBHUHV010000001">
    <property type="protein sequence ID" value="MFD2065309.1"/>
    <property type="molecule type" value="Genomic_DNA"/>
</dbReference>
<dbReference type="RefSeq" id="WP_229962350.1">
    <property type="nucleotide sequence ID" value="NZ_JAJJWI010000021.1"/>
</dbReference>
<reference evidence="4" key="1">
    <citation type="journal article" date="2019" name="Int. J. Syst. Evol. Microbiol.">
        <title>The Global Catalogue of Microorganisms (GCM) 10K type strain sequencing project: providing services to taxonomists for standard genome sequencing and annotation.</title>
        <authorList>
            <consortium name="The Broad Institute Genomics Platform"/>
            <consortium name="The Broad Institute Genome Sequencing Center for Infectious Disease"/>
            <person name="Wu L."/>
            <person name="Ma J."/>
        </authorList>
    </citation>
    <scope>NUCLEOTIDE SEQUENCE [LARGE SCALE GENOMIC DNA]</scope>
    <source>
        <strain evidence="4">JCM 16545</strain>
    </source>
</reference>
<dbReference type="Proteomes" id="UP001597369">
    <property type="component" value="Unassembled WGS sequence"/>
</dbReference>
<evidence type="ECO:0000313" key="4">
    <source>
        <dbReference type="Proteomes" id="UP001597369"/>
    </source>
</evidence>
<protein>
    <recommendedName>
        <fullName evidence="5">DUF3450 domain-containing protein</fullName>
    </recommendedName>
</protein>
<evidence type="ECO:0000256" key="1">
    <source>
        <dbReference type="SAM" id="Coils"/>
    </source>
</evidence>
<keyword evidence="4" id="KW-1185">Reference proteome</keyword>
<feature type="coiled-coil region" evidence="1">
    <location>
        <begin position="76"/>
        <end position="110"/>
    </location>
</feature>
<evidence type="ECO:0000256" key="2">
    <source>
        <dbReference type="SAM" id="SignalP"/>
    </source>
</evidence>
<keyword evidence="2" id="KW-0732">Signal</keyword>
<evidence type="ECO:0008006" key="5">
    <source>
        <dbReference type="Google" id="ProtNLM"/>
    </source>
</evidence>
<name>A0ABW4WSA7_9BACT</name>
<proteinExistence type="predicted"/>
<sequence>MKKMKGWMLLLSFMAVVFGANAQTQSQVEQDLANLRTWMREKSNIADNKVREEWPNVKREYKELTSSLDRNASKLSDKSKEEYKELKSKYNEWEEENEAETVDLDGHKLERWEKDMTGTTQISRIKSANLRDAYMSLMEYTREYRRNWTALDWKYAEFVYGELNSRKSQVMDNLTNGDKIKIAALQVEFEALRKTHSK</sequence>
<comment type="caution">
    <text evidence="3">The sequence shown here is derived from an EMBL/GenBank/DDBJ whole genome shotgun (WGS) entry which is preliminary data.</text>
</comment>
<evidence type="ECO:0000313" key="3">
    <source>
        <dbReference type="EMBL" id="MFD2065309.1"/>
    </source>
</evidence>
<keyword evidence="1" id="KW-0175">Coiled coil</keyword>